<evidence type="ECO:0000313" key="8">
    <source>
        <dbReference type="Proteomes" id="UP000265509"/>
    </source>
</evidence>
<keyword evidence="8" id="KW-1185">Reference proteome</keyword>
<dbReference type="AlphaFoldDB" id="A0A3L7DX26"/>
<protein>
    <submittedName>
        <fullName evidence="7">Sterol desaturase family protein</fullName>
    </submittedName>
</protein>
<comment type="subcellular location">
    <subcellularLocation>
        <location evidence="1">Membrane</location>
    </subcellularLocation>
</comment>
<dbReference type="RefSeq" id="WP_117954059.1">
    <property type="nucleotide sequence ID" value="NZ_QRAN01000009.1"/>
</dbReference>
<dbReference type="GO" id="GO:0016020">
    <property type="term" value="C:membrane"/>
    <property type="evidence" value="ECO:0007669"/>
    <property type="project" value="UniProtKB-SubCell"/>
</dbReference>
<dbReference type="PANTHER" id="PTHR11863">
    <property type="entry name" value="STEROL DESATURASE"/>
    <property type="match status" value="1"/>
</dbReference>
<dbReference type="GO" id="GO:0016491">
    <property type="term" value="F:oxidoreductase activity"/>
    <property type="evidence" value="ECO:0007669"/>
    <property type="project" value="InterPro"/>
</dbReference>
<evidence type="ECO:0000256" key="1">
    <source>
        <dbReference type="ARBA" id="ARBA00004370"/>
    </source>
</evidence>
<evidence type="ECO:0000256" key="4">
    <source>
        <dbReference type="ARBA" id="ARBA00023136"/>
    </source>
</evidence>
<dbReference type="OrthoDB" id="9770329at2"/>
<proteinExistence type="predicted"/>
<dbReference type="GO" id="GO:0008610">
    <property type="term" value="P:lipid biosynthetic process"/>
    <property type="evidence" value="ECO:0007669"/>
    <property type="project" value="InterPro"/>
</dbReference>
<dbReference type="Proteomes" id="UP000265509">
    <property type="component" value="Unassembled WGS sequence"/>
</dbReference>
<dbReference type="GO" id="GO:0005506">
    <property type="term" value="F:iron ion binding"/>
    <property type="evidence" value="ECO:0007669"/>
    <property type="project" value="InterPro"/>
</dbReference>
<evidence type="ECO:0000259" key="6">
    <source>
        <dbReference type="Pfam" id="PF04116"/>
    </source>
</evidence>
<dbReference type="EMBL" id="QRAN01000009">
    <property type="protein sequence ID" value="RLQ21874.1"/>
    <property type="molecule type" value="Genomic_DNA"/>
</dbReference>
<name>A0A3L7DX26_9GAMM</name>
<feature type="transmembrane region" description="Helical" evidence="5">
    <location>
        <begin position="84"/>
        <end position="102"/>
    </location>
</feature>
<reference evidence="7 8" key="1">
    <citation type="submission" date="2018-07" db="EMBL/GenBank/DDBJ databases">
        <title>Halioglobus sp. genome submission.</title>
        <authorList>
            <person name="Ye M.-Q."/>
            <person name="Du Z.-J."/>
        </authorList>
    </citation>
    <scope>NUCLEOTIDE SEQUENCE [LARGE SCALE GENOMIC DNA]</scope>
    <source>
        <strain evidence="7 8">U0301</strain>
    </source>
</reference>
<accession>A0A3L7DX26</accession>
<keyword evidence="4 5" id="KW-0472">Membrane</keyword>
<keyword evidence="3 5" id="KW-1133">Transmembrane helix</keyword>
<gene>
    <name evidence="7" type="ORF">DWB85_09805</name>
</gene>
<feature type="transmembrane region" description="Helical" evidence="5">
    <location>
        <begin position="12"/>
        <end position="29"/>
    </location>
</feature>
<organism evidence="7 8">
    <name type="scientific">Seongchinamella sediminis</name>
    <dbReference type="NCBI Taxonomy" id="2283635"/>
    <lineage>
        <taxon>Bacteria</taxon>
        <taxon>Pseudomonadati</taxon>
        <taxon>Pseudomonadota</taxon>
        <taxon>Gammaproteobacteria</taxon>
        <taxon>Cellvibrionales</taxon>
        <taxon>Halieaceae</taxon>
        <taxon>Seongchinamella</taxon>
    </lineage>
</organism>
<sequence length="271" mass="29901">MIEAAPTPLIDTTLVTLAALTLGMVLEMFRPLRTSVVDLRRWLNNGGLALLTYLSNHLLGTLIAGALVYRVGPISSLGLSAQPLWLQLAVTFILFELARYAIHVAMHKVPLLWRIHAVHHADNEMDISTAFRHHPIEGALSALPLAGLVLLLSAAPAALLAYRACDLVMAVLTHTNVAVPRRLEGLLRFLLVTPAFHRTHHMAEQRFTDSNYGLSVPWFDYLFGTYQQTTEAQQQQAAIGLDTHTANEQRLDGMLIAPFVTRRATESTSDS</sequence>
<evidence type="ECO:0000256" key="2">
    <source>
        <dbReference type="ARBA" id="ARBA00022692"/>
    </source>
</evidence>
<comment type="caution">
    <text evidence="7">The sequence shown here is derived from an EMBL/GenBank/DDBJ whole genome shotgun (WGS) entry which is preliminary data.</text>
</comment>
<feature type="transmembrane region" description="Helical" evidence="5">
    <location>
        <begin position="50"/>
        <end position="72"/>
    </location>
</feature>
<keyword evidence="2 5" id="KW-0812">Transmembrane</keyword>
<evidence type="ECO:0000256" key="3">
    <source>
        <dbReference type="ARBA" id="ARBA00022989"/>
    </source>
</evidence>
<feature type="domain" description="Fatty acid hydroxylase" evidence="6">
    <location>
        <begin position="89"/>
        <end position="225"/>
    </location>
</feature>
<dbReference type="InterPro" id="IPR050307">
    <property type="entry name" value="Sterol_Desaturase_Related"/>
</dbReference>
<dbReference type="InterPro" id="IPR006694">
    <property type="entry name" value="Fatty_acid_hydroxylase"/>
</dbReference>
<dbReference type="Pfam" id="PF04116">
    <property type="entry name" value="FA_hydroxylase"/>
    <property type="match status" value="1"/>
</dbReference>
<evidence type="ECO:0000313" key="7">
    <source>
        <dbReference type="EMBL" id="RLQ21874.1"/>
    </source>
</evidence>
<evidence type="ECO:0000256" key="5">
    <source>
        <dbReference type="SAM" id="Phobius"/>
    </source>
</evidence>
<feature type="transmembrane region" description="Helical" evidence="5">
    <location>
        <begin position="142"/>
        <end position="162"/>
    </location>
</feature>